<evidence type="ECO:0000313" key="2">
    <source>
        <dbReference type="EMBL" id="KDR84462.1"/>
    </source>
</evidence>
<evidence type="ECO:0000313" key="3">
    <source>
        <dbReference type="Proteomes" id="UP000027222"/>
    </source>
</evidence>
<dbReference type="Pfam" id="PF22893">
    <property type="entry name" value="ULD_2"/>
    <property type="match status" value="1"/>
</dbReference>
<protein>
    <recommendedName>
        <fullName evidence="1">Ubiquitin-like domain-containing protein</fullName>
    </recommendedName>
</protein>
<proteinExistence type="predicted"/>
<evidence type="ECO:0000259" key="1">
    <source>
        <dbReference type="Pfam" id="PF22893"/>
    </source>
</evidence>
<feature type="domain" description="Ubiquitin-like" evidence="1">
    <location>
        <begin position="177"/>
        <end position="257"/>
    </location>
</feature>
<reference evidence="3" key="1">
    <citation type="journal article" date="2014" name="Proc. Natl. Acad. Sci. U.S.A.">
        <title>Extensive sampling of basidiomycete genomes demonstrates inadequacy of the white-rot/brown-rot paradigm for wood decay fungi.</title>
        <authorList>
            <person name="Riley R."/>
            <person name="Salamov A.A."/>
            <person name="Brown D.W."/>
            <person name="Nagy L.G."/>
            <person name="Floudas D."/>
            <person name="Held B.W."/>
            <person name="Levasseur A."/>
            <person name="Lombard V."/>
            <person name="Morin E."/>
            <person name="Otillar R."/>
            <person name="Lindquist E.A."/>
            <person name="Sun H."/>
            <person name="LaButti K.M."/>
            <person name="Schmutz J."/>
            <person name="Jabbour D."/>
            <person name="Luo H."/>
            <person name="Baker S.E."/>
            <person name="Pisabarro A.G."/>
            <person name="Walton J.D."/>
            <person name="Blanchette R.A."/>
            <person name="Henrissat B."/>
            <person name="Martin F."/>
            <person name="Cullen D."/>
            <person name="Hibbett D.S."/>
            <person name="Grigoriev I.V."/>
        </authorList>
    </citation>
    <scope>NUCLEOTIDE SEQUENCE [LARGE SCALE GENOMIC DNA]</scope>
    <source>
        <strain evidence="3">CBS 339.88</strain>
    </source>
</reference>
<dbReference type="OrthoDB" id="3023312at2759"/>
<gene>
    <name evidence="2" type="ORF">GALMADRAFT_714501</name>
</gene>
<dbReference type="Proteomes" id="UP000027222">
    <property type="component" value="Unassembled WGS sequence"/>
</dbReference>
<sequence>MSVVAFTAGSLGDILATAGLAAQVVKVLYDNKSLSKECDILAIELRSLQSTLIMVEFALQRYGSTPLGEPLAHFAKPEVAQCYLALKVFEERIVACQQALSLTGIASLWRKIVWAVSDETAVLSAKLGHHRVKLVTLLMVLNSVGWMDSGNQSNYLIEGRMYTENRGCSRSLHGVKDHTIEVVDPLGETIPIPILFCVTWEAFDHVLKGYSKGRIGEHYIQQGDYQIIASGIDRVIDRSKLGQVQVGERIEMSIVLRSRKGIRDNLGRCPRCSHLNTVASSEPGRWTRCLQCSDSFPPETLAFRQIKTSQQEML</sequence>
<dbReference type="HOGENOM" id="CLU_045419_0_0_1"/>
<keyword evidence="3" id="KW-1185">Reference proteome</keyword>
<dbReference type="EMBL" id="KL142368">
    <property type="protein sequence ID" value="KDR84462.1"/>
    <property type="molecule type" value="Genomic_DNA"/>
</dbReference>
<dbReference type="AlphaFoldDB" id="A0A067TQ97"/>
<accession>A0A067TQ97</accession>
<organism evidence="2 3">
    <name type="scientific">Galerina marginata (strain CBS 339.88)</name>
    <dbReference type="NCBI Taxonomy" id="685588"/>
    <lineage>
        <taxon>Eukaryota</taxon>
        <taxon>Fungi</taxon>
        <taxon>Dikarya</taxon>
        <taxon>Basidiomycota</taxon>
        <taxon>Agaricomycotina</taxon>
        <taxon>Agaricomycetes</taxon>
        <taxon>Agaricomycetidae</taxon>
        <taxon>Agaricales</taxon>
        <taxon>Agaricineae</taxon>
        <taxon>Strophariaceae</taxon>
        <taxon>Galerina</taxon>
    </lineage>
</organism>
<name>A0A067TQ97_GALM3</name>
<dbReference type="InterPro" id="IPR054464">
    <property type="entry name" value="ULD_fung"/>
</dbReference>